<feature type="non-terminal residue" evidence="1">
    <location>
        <position position="1"/>
    </location>
</feature>
<gene>
    <name evidence="1" type="ORF">A4A49_56008</name>
</gene>
<dbReference type="PANTHER" id="PTHR33116:SF66">
    <property type="entry name" value="REVERSE TRANSCRIPTASE ZINC-BINDING DOMAIN-CONTAINING PROTEIN"/>
    <property type="match status" value="1"/>
</dbReference>
<keyword evidence="2" id="KW-1185">Reference proteome</keyword>
<proteinExistence type="predicted"/>
<feature type="non-terminal residue" evidence="1">
    <location>
        <position position="88"/>
    </location>
</feature>
<dbReference type="SMR" id="A0A314KVH7"/>
<reference evidence="1" key="1">
    <citation type="submission" date="2016-11" db="EMBL/GenBank/DDBJ databases">
        <title>The genome of Nicotiana attenuata.</title>
        <authorList>
            <person name="Xu S."/>
            <person name="Brockmoeller T."/>
            <person name="Gaquerel E."/>
            <person name="Navarro A."/>
            <person name="Kuhl H."/>
            <person name="Gase K."/>
            <person name="Ling Z."/>
            <person name="Zhou W."/>
            <person name="Kreitzer C."/>
            <person name="Stanke M."/>
            <person name="Tang H."/>
            <person name="Lyons E."/>
            <person name="Pandey P."/>
            <person name="Pandey S.P."/>
            <person name="Timmermann B."/>
            <person name="Baldwin I.T."/>
        </authorList>
    </citation>
    <scope>NUCLEOTIDE SEQUENCE [LARGE SCALE GENOMIC DNA]</scope>
    <source>
        <strain evidence="1">UT</strain>
    </source>
</reference>
<comment type="caution">
    <text evidence="1">The sequence shown here is derived from an EMBL/GenBank/DDBJ whole genome shotgun (WGS) entry which is preliminary data.</text>
</comment>
<dbReference type="STRING" id="49451.A0A314KVH7"/>
<dbReference type="EMBL" id="MJEQ01001020">
    <property type="protein sequence ID" value="OIT32634.1"/>
    <property type="molecule type" value="Genomic_DNA"/>
</dbReference>
<accession>A0A314KVH7</accession>
<evidence type="ECO:0000313" key="1">
    <source>
        <dbReference type="EMBL" id="OIT32634.1"/>
    </source>
</evidence>
<evidence type="ECO:0000313" key="2">
    <source>
        <dbReference type="Proteomes" id="UP000187609"/>
    </source>
</evidence>
<dbReference type="PANTHER" id="PTHR33116">
    <property type="entry name" value="REVERSE TRANSCRIPTASE ZINC-BINDING DOMAIN-CONTAINING PROTEIN-RELATED-RELATED"/>
    <property type="match status" value="1"/>
</dbReference>
<dbReference type="Gramene" id="OIT32634">
    <property type="protein sequence ID" value="OIT32634"/>
    <property type="gene ID" value="A4A49_56008"/>
</dbReference>
<evidence type="ECO:0008006" key="3">
    <source>
        <dbReference type="Google" id="ProtNLM"/>
    </source>
</evidence>
<dbReference type="Proteomes" id="UP000187609">
    <property type="component" value="Unassembled WGS sequence"/>
</dbReference>
<organism evidence="1 2">
    <name type="scientific">Nicotiana attenuata</name>
    <name type="common">Coyote tobacco</name>
    <dbReference type="NCBI Taxonomy" id="49451"/>
    <lineage>
        <taxon>Eukaryota</taxon>
        <taxon>Viridiplantae</taxon>
        <taxon>Streptophyta</taxon>
        <taxon>Embryophyta</taxon>
        <taxon>Tracheophyta</taxon>
        <taxon>Spermatophyta</taxon>
        <taxon>Magnoliopsida</taxon>
        <taxon>eudicotyledons</taxon>
        <taxon>Gunneridae</taxon>
        <taxon>Pentapetalae</taxon>
        <taxon>asterids</taxon>
        <taxon>lamiids</taxon>
        <taxon>Solanales</taxon>
        <taxon>Solanaceae</taxon>
        <taxon>Nicotianoideae</taxon>
        <taxon>Nicotianeae</taxon>
        <taxon>Nicotiana</taxon>
    </lineage>
</organism>
<sequence length="88" mass="9850">LYKCFCQFSQASGLHANLGKSSAYFGGVKQDVKVQILTHLEFESVSLPFKYLGIPLSIKKIALIQWQPLIEKITAKISSWTAKKLSYA</sequence>
<name>A0A314KVH7_NICAT</name>
<protein>
    <recommendedName>
        <fullName evidence="3">Reverse transcriptase domain-containing protein</fullName>
    </recommendedName>
</protein>
<dbReference type="AlphaFoldDB" id="A0A314KVH7"/>